<organism evidence="2 3">
    <name type="scientific">Rhododendron griersonianum</name>
    <dbReference type="NCBI Taxonomy" id="479676"/>
    <lineage>
        <taxon>Eukaryota</taxon>
        <taxon>Viridiplantae</taxon>
        <taxon>Streptophyta</taxon>
        <taxon>Embryophyta</taxon>
        <taxon>Tracheophyta</taxon>
        <taxon>Spermatophyta</taxon>
        <taxon>Magnoliopsida</taxon>
        <taxon>eudicotyledons</taxon>
        <taxon>Gunneridae</taxon>
        <taxon>Pentapetalae</taxon>
        <taxon>asterids</taxon>
        <taxon>Ericales</taxon>
        <taxon>Ericaceae</taxon>
        <taxon>Ericoideae</taxon>
        <taxon>Rhodoreae</taxon>
        <taxon>Rhododendron</taxon>
    </lineage>
</organism>
<sequence length="174" mass="20454">MELGERRRTTWPFRTPIPEREEETESTADQTSGKVRWRPEEASMKAILPWWAQDEMKVVTSRDSLEGKAMGLRLLQKVEFDLEKPLLGSIGGMLICAMGVPGTREVFPFFFFLVGFAFILCTRNERSSLLTFFTLAFWTRLDYTWREVPHPVTVFNFCCFQKDYYQTCFLFLFL</sequence>
<keyword evidence="3" id="KW-1185">Reference proteome</keyword>
<comment type="caution">
    <text evidence="2">The sequence shown here is derived from an EMBL/GenBank/DDBJ whole genome shotgun (WGS) entry which is preliminary data.</text>
</comment>
<gene>
    <name evidence="2" type="ORF">RHGRI_029263</name>
</gene>
<evidence type="ECO:0000313" key="3">
    <source>
        <dbReference type="Proteomes" id="UP000823749"/>
    </source>
</evidence>
<dbReference type="AlphaFoldDB" id="A0AAV6IIW3"/>
<dbReference type="EMBL" id="JACTNZ010000010">
    <property type="protein sequence ID" value="KAG5528516.1"/>
    <property type="molecule type" value="Genomic_DNA"/>
</dbReference>
<evidence type="ECO:0000256" key="1">
    <source>
        <dbReference type="SAM" id="MobiDB-lite"/>
    </source>
</evidence>
<accession>A0AAV6IIW3</accession>
<name>A0AAV6IIW3_9ERIC</name>
<dbReference type="Proteomes" id="UP000823749">
    <property type="component" value="Chromosome 10"/>
</dbReference>
<evidence type="ECO:0000313" key="2">
    <source>
        <dbReference type="EMBL" id="KAG5528516.1"/>
    </source>
</evidence>
<reference evidence="2" key="1">
    <citation type="submission" date="2020-08" db="EMBL/GenBank/DDBJ databases">
        <title>Plant Genome Project.</title>
        <authorList>
            <person name="Zhang R.-G."/>
        </authorList>
    </citation>
    <scope>NUCLEOTIDE SEQUENCE</scope>
    <source>
        <strain evidence="2">WSP0</strain>
        <tissue evidence="2">Leaf</tissue>
    </source>
</reference>
<protein>
    <submittedName>
        <fullName evidence="2">Uncharacterized protein</fullName>
    </submittedName>
</protein>
<proteinExistence type="predicted"/>
<feature type="region of interest" description="Disordered" evidence="1">
    <location>
        <begin position="1"/>
        <end position="37"/>
    </location>
</feature>